<organism evidence="1 2">
    <name type="scientific">Exaiptasia diaphana</name>
    <name type="common">Tropical sea anemone</name>
    <name type="synonym">Aiptasia pulchella</name>
    <dbReference type="NCBI Taxonomy" id="2652724"/>
    <lineage>
        <taxon>Eukaryota</taxon>
        <taxon>Metazoa</taxon>
        <taxon>Cnidaria</taxon>
        <taxon>Anthozoa</taxon>
        <taxon>Hexacorallia</taxon>
        <taxon>Actiniaria</taxon>
        <taxon>Aiptasiidae</taxon>
        <taxon>Exaiptasia</taxon>
    </lineage>
</organism>
<evidence type="ECO:0008006" key="3">
    <source>
        <dbReference type="Google" id="ProtNLM"/>
    </source>
</evidence>
<name>A0A913X9U7_EXADI</name>
<proteinExistence type="predicted"/>
<dbReference type="PANTHER" id="PTHR46579:SF1">
    <property type="entry name" value="F5_8 TYPE C DOMAIN-CONTAINING PROTEIN"/>
    <property type="match status" value="1"/>
</dbReference>
<keyword evidence="2" id="KW-1185">Reference proteome</keyword>
<dbReference type="GeneID" id="110239890"/>
<protein>
    <recommendedName>
        <fullName evidence="3">DUF4218 domain-containing protein</fullName>
    </recommendedName>
</protein>
<accession>A0A913X9U7</accession>
<evidence type="ECO:0000313" key="2">
    <source>
        <dbReference type="Proteomes" id="UP000887567"/>
    </source>
</evidence>
<sequence>MLLVGAIYRLLKDSISTTELENASLYLKLFCAQIPELYGERFQTFNCHQLLHLGEEVKYLGPLWGYSCFPFEDFNGDLKDLFHGTLNISGQIINSVSVLQRMPEIAEKKKVYDKLMGKSHQTHTSKSEEINDQSYVIGGMTKNHIEELDKELRESLEAHGHPIGDSSGNLNVAVTTKVTVRNNYTALTEKLEYVSIDTYVKVINRCTKAQCTVQGKCSCDLLSFYYMPVISPTIHKQAVIKHIFKVQESKKLNLTNRNWKMAVPINALKKKVLRIDVASGSYISLIPNLHEKD</sequence>
<dbReference type="OrthoDB" id="5955283at2759"/>
<dbReference type="PANTHER" id="PTHR46579">
    <property type="entry name" value="F5/8 TYPE C DOMAIN-CONTAINING PROTEIN-RELATED"/>
    <property type="match status" value="1"/>
</dbReference>
<dbReference type="AlphaFoldDB" id="A0A913X9U7"/>
<reference evidence="1" key="1">
    <citation type="submission" date="2022-11" db="UniProtKB">
        <authorList>
            <consortium name="EnsemblMetazoa"/>
        </authorList>
    </citation>
    <scope>IDENTIFICATION</scope>
</reference>
<dbReference type="EnsemblMetazoa" id="XM_021045646.2">
    <property type="protein sequence ID" value="XP_020901305.1"/>
    <property type="gene ID" value="LOC110239890"/>
</dbReference>
<dbReference type="Proteomes" id="UP000887567">
    <property type="component" value="Unplaced"/>
</dbReference>
<dbReference type="KEGG" id="epa:110239890"/>
<dbReference type="RefSeq" id="XP_020901305.1">
    <property type="nucleotide sequence ID" value="XM_021045646.2"/>
</dbReference>
<evidence type="ECO:0000313" key="1">
    <source>
        <dbReference type="EnsemblMetazoa" id="XP_020901305.1"/>
    </source>
</evidence>